<evidence type="ECO:0000256" key="4">
    <source>
        <dbReference type="ARBA" id="ARBA00022679"/>
    </source>
</evidence>
<evidence type="ECO:0000256" key="3">
    <source>
        <dbReference type="ARBA" id="ARBA00005842"/>
    </source>
</evidence>
<keyword evidence="7 10" id="KW-0067">ATP-binding</keyword>
<comment type="function">
    <text evidence="2 10">Catalyzes the transfer of a dimethylallyl group onto the adenine at position 37 in tRNAs that read codons beginning with uridine, leading to the formation of N6-(dimethylallyl)adenosine (i(6)A).</text>
</comment>
<feature type="binding site" evidence="10">
    <location>
        <begin position="12"/>
        <end position="17"/>
    </location>
    <ligand>
        <name>substrate</name>
    </ligand>
</feature>
<dbReference type="FunFam" id="1.10.20.140:FF:000001">
    <property type="entry name" value="tRNA dimethylallyltransferase"/>
    <property type="match status" value="1"/>
</dbReference>
<dbReference type="InterPro" id="IPR039657">
    <property type="entry name" value="Dimethylallyltransferase"/>
</dbReference>
<dbReference type="GO" id="GO:0052381">
    <property type="term" value="F:tRNA dimethylallyltransferase activity"/>
    <property type="evidence" value="ECO:0007669"/>
    <property type="project" value="UniProtKB-UniRule"/>
</dbReference>
<reference evidence="12" key="1">
    <citation type="submission" date="2023-07" db="EMBL/GenBank/DDBJ databases">
        <title>Genomic Encyclopedia of Type Strains, Phase IV (KMG-IV): sequencing the most valuable type-strain genomes for metagenomic binning, comparative biology and taxonomic classification.</title>
        <authorList>
            <person name="Goeker M."/>
        </authorList>
    </citation>
    <scope>NUCLEOTIDE SEQUENCE</scope>
    <source>
        <strain evidence="12">DSM 26174</strain>
    </source>
</reference>
<keyword evidence="8 10" id="KW-0460">Magnesium</keyword>
<evidence type="ECO:0000256" key="7">
    <source>
        <dbReference type="ARBA" id="ARBA00022840"/>
    </source>
</evidence>
<proteinExistence type="inferred from homology"/>
<feature type="region of interest" description="Interaction with substrate tRNA" evidence="10">
    <location>
        <begin position="159"/>
        <end position="163"/>
    </location>
</feature>
<comment type="caution">
    <text evidence="12">The sequence shown here is derived from an EMBL/GenBank/DDBJ whole genome shotgun (WGS) entry which is preliminary data.</text>
</comment>
<dbReference type="InterPro" id="IPR027417">
    <property type="entry name" value="P-loop_NTPase"/>
</dbReference>
<dbReference type="PANTHER" id="PTHR11088">
    <property type="entry name" value="TRNA DIMETHYLALLYLTRANSFERASE"/>
    <property type="match status" value="1"/>
</dbReference>
<sequence>MEKYLIVLVGPTAVGKTALSIQLAKALKTDIVSADSRQFFKELSIGTAKPDIEEMDGVPHHFIDCMSIHEPYSAGKFELDALNTIDEIFKTHDSTILTGGSGLYINAVCEGIDDMPPTPPEIRDNLMQRLENEGLEILRNELKVIDPQYFNEVDPNNSQRIVRALEVYQVSGKPISYFRKSKLNKRPFKMIKIGLERDREELYNRINQRMDIMIGKGLFEEAKKYQAYKEINALQTVGYKEIYDYLDGKYDYEEAVRLLKRNSRRYAKRQMTWFKRGQDYAWFHPDEFEKIMTHINEKIKRAN</sequence>
<evidence type="ECO:0000256" key="1">
    <source>
        <dbReference type="ARBA" id="ARBA00001946"/>
    </source>
</evidence>
<evidence type="ECO:0000256" key="8">
    <source>
        <dbReference type="ARBA" id="ARBA00022842"/>
    </source>
</evidence>
<dbReference type="NCBIfam" id="TIGR00174">
    <property type="entry name" value="miaA"/>
    <property type="match status" value="1"/>
</dbReference>
<keyword evidence="13" id="KW-1185">Reference proteome</keyword>
<gene>
    <name evidence="10" type="primary">miaA</name>
    <name evidence="12" type="ORF">HNQ88_002943</name>
</gene>
<dbReference type="Pfam" id="PF01715">
    <property type="entry name" value="IPPT"/>
    <property type="match status" value="1"/>
</dbReference>
<feature type="site" description="Interaction with substrate tRNA" evidence="10">
    <location>
        <position position="123"/>
    </location>
</feature>
<dbReference type="HAMAP" id="MF_00185">
    <property type="entry name" value="IPP_trans"/>
    <property type="match status" value="1"/>
</dbReference>
<organism evidence="12 13">
    <name type="scientific">Aureibacter tunicatorum</name>
    <dbReference type="NCBI Taxonomy" id="866807"/>
    <lineage>
        <taxon>Bacteria</taxon>
        <taxon>Pseudomonadati</taxon>
        <taxon>Bacteroidota</taxon>
        <taxon>Cytophagia</taxon>
        <taxon>Cytophagales</taxon>
        <taxon>Persicobacteraceae</taxon>
        <taxon>Aureibacter</taxon>
    </lineage>
</organism>
<name>A0AAE3XPY3_9BACT</name>
<comment type="subunit">
    <text evidence="10">Monomer.</text>
</comment>
<dbReference type="GO" id="GO:0005524">
    <property type="term" value="F:ATP binding"/>
    <property type="evidence" value="ECO:0007669"/>
    <property type="project" value="UniProtKB-UniRule"/>
</dbReference>
<feature type="region of interest" description="Interaction with substrate tRNA" evidence="10">
    <location>
        <begin position="35"/>
        <end position="38"/>
    </location>
</feature>
<protein>
    <recommendedName>
        <fullName evidence="10">tRNA dimethylallyltransferase</fullName>
        <ecNumber evidence="10">2.5.1.75</ecNumber>
    </recommendedName>
    <alternativeName>
        <fullName evidence="10">Dimethylallyl diphosphate:tRNA dimethylallyltransferase</fullName>
        <shortName evidence="10">DMAPP:tRNA dimethylallyltransferase</shortName>
        <shortName evidence="10">DMATase</shortName>
    </alternativeName>
    <alternativeName>
        <fullName evidence="10">Isopentenyl-diphosphate:tRNA isopentenyltransferase</fullName>
        <shortName evidence="10">IPP transferase</shortName>
        <shortName evidence="10">IPPT</shortName>
        <shortName evidence="10">IPTase</shortName>
    </alternativeName>
</protein>
<dbReference type="GO" id="GO:0006400">
    <property type="term" value="P:tRNA modification"/>
    <property type="evidence" value="ECO:0007669"/>
    <property type="project" value="TreeGrafter"/>
</dbReference>
<evidence type="ECO:0000256" key="2">
    <source>
        <dbReference type="ARBA" id="ARBA00003213"/>
    </source>
</evidence>
<comment type="catalytic activity">
    <reaction evidence="9 10">
        <text>adenosine(37) in tRNA + dimethylallyl diphosphate = N(6)-dimethylallyladenosine(37) in tRNA + diphosphate</text>
        <dbReference type="Rhea" id="RHEA:26482"/>
        <dbReference type="Rhea" id="RHEA-COMP:10162"/>
        <dbReference type="Rhea" id="RHEA-COMP:10375"/>
        <dbReference type="ChEBI" id="CHEBI:33019"/>
        <dbReference type="ChEBI" id="CHEBI:57623"/>
        <dbReference type="ChEBI" id="CHEBI:74411"/>
        <dbReference type="ChEBI" id="CHEBI:74415"/>
        <dbReference type="EC" id="2.5.1.75"/>
    </reaction>
</comment>
<dbReference type="EC" id="2.5.1.75" evidence="10"/>
<dbReference type="SUPFAM" id="SSF52540">
    <property type="entry name" value="P-loop containing nucleoside triphosphate hydrolases"/>
    <property type="match status" value="2"/>
</dbReference>
<evidence type="ECO:0000313" key="12">
    <source>
        <dbReference type="EMBL" id="MDR6239895.1"/>
    </source>
</evidence>
<accession>A0AAE3XPY3</accession>
<feature type="site" description="Interaction with substrate tRNA" evidence="10">
    <location>
        <position position="101"/>
    </location>
</feature>
<evidence type="ECO:0000256" key="10">
    <source>
        <dbReference type="HAMAP-Rule" id="MF_00185"/>
    </source>
</evidence>
<dbReference type="PANTHER" id="PTHR11088:SF60">
    <property type="entry name" value="TRNA DIMETHYLALLYLTRANSFERASE"/>
    <property type="match status" value="1"/>
</dbReference>
<dbReference type="InterPro" id="IPR018022">
    <property type="entry name" value="IPT"/>
</dbReference>
<keyword evidence="4 10" id="KW-0808">Transferase</keyword>
<dbReference type="EMBL" id="JAVDQD010000003">
    <property type="protein sequence ID" value="MDR6239895.1"/>
    <property type="molecule type" value="Genomic_DNA"/>
</dbReference>
<dbReference type="PROSITE" id="PS50052">
    <property type="entry name" value="GUANYLATE_KINASE_2"/>
    <property type="match status" value="1"/>
</dbReference>
<comment type="cofactor">
    <cofactor evidence="1 10">
        <name>Mg(2+)</name>
        <dbReference type="ChEBI" id="CHEBI:18420"/>
    </cofactor>
</comment>
<evidence type="ECO:0000256" key="5">
    <source>
        <dbReference type="ARBA" id="ARBA00022694"/>
    </source>
</evidence>
<dbReference type="Proteomes" id="UP001185092">
    <property type="component" value="Unassembled WGS sequence"/>
</dbReference>
<dbReference type="RefSeq" id="WP_309939705.1">
    <property type="nucleotide sequence ID" value="NZ_AP025305.1"/>
</dbReference>
<feature type="domain" description="Guanylate kinase-like" evidence="11">
    <location>
        <begin position="3"/>
        <end position="211"/>
    </location>
</feature>
<dbReference type="Gene3D" id="3.40.50.300">
    <property type="entry name" value="P-loop containing nucleotide triphosphate hydrolases"/>
    <property type="match status" value="1"/>
</dbReference>
<dbReference type="Gene3D" id="1.10.20.140">
    <property type="match status" value="1"/>
</dbReference>
<keyword evidence="6 10" id="KW-0547">Nucleotide-binding</keyword>
<dbReference type="InterPro" id="IPR008144">
    <property type="entry name" value="Guanylate_kin-like_dom"/>
</dbReference>
<evidence type="ECO:0000313" key="13">
    <source>
        <dbReference type="Proteomes" id="UP001185092"/>
    </source>
</evidence>
<keyword evidence="5 10" id="KW-0819">tRNA processing</keyword>
<evidence type="ECO:0000259" key="11">
    <source>
        <dbReference type="PROSITE" id="PS50052"/>
    </source>
</evidence>
<dbReference type="AlphaFoldDB" id="A0AAE3XPY3"/>
<comment type="similarity">
    <text evidence="3 10">Belongs to the IPP transferase family.</text>
</comment>
<evidence type="ECO:0000256" key="6">
    <source>
        <dbReference type="ARBA" id="ARBA00022741"/>
    </source>
</evidence>
<evidence type="ECO:0000256" key="9">
    <source>
        <dbReference type="ARBA" id="ARBA00049563"/>
    </source>
</evidence>
<feature type="binding site" evidence="10">
    <location>
        <begin position="10"/>
        <end position="17"/>
    </location>
    <ligand>
        <name>ATP</name>
        <dbReference type="ChEBI" id="CHEBI:30616"/>
    </ligand>
</feature>
<comment type="caution">
    <text evidence="10">Lacks conserved residue(s) required for the propagation of feature annotation.</text>
</comment>